<evidence type="ECO:0000256" key="4">
    <source>
        <dbReference type="ARBA" id="ARBA00022723"/>
    </source>
</evidence>
<feature type="domain" description="Survival protein SurE-like phosphatase/nucleotidase" evidence="8">
    <location>
        <begin position="9"/>
        <end position="191"/>
    </location>
</feature>
<comment type="subcellular location">
    <subcellularLocation>
        <location evidence="7">Cytoplasm</location>
    </subcellularLocation>
</comment>
<organism evidence="9 10">
    <name type="scientific">Candidatus Paraprevotella stercoravium</name>
    <dbReference type="NCBI Taxonomy" id="2838725"/>
    <lineage>
        <taxon>Bacteria</taxon>
        <taxon>Pseudomonadati</taxon>
        <taxon>Bacteroidota</taxon>
        <taxon>Bacteroidia</taxon>
        <taxon>Bacteroidales</taxon>
        <taxon>Prevotellaceae</taxon>
        <taxon>Paraprevotella</taxon>
    </lineage>
</organism>
<feature type="binding site" evidence="7">
    <location>
        <position position="14"/>
    </location>
    <ligand>
        <name>a divalent metal cation</name>
        <dbReference type="ChEBI" id="CHEBI:60240"/>
    </ligand>
</feature>
<dbReference type="PANTHER" id="PTHR30457">
    <property type="entry name" value="5'-NUCLEOTIDASE SURE"/>
    <property type="match status" value="1"/>
</dbReference>
<protein>
    <recommendedName>
        <fullName evidence="7">5'-nucleotidase SurE</fullName>
        <ecNumber evidence="7">3.1.3.5</ecNumber>
    </recommendedName>
    <alternativeName>
        <fullName evidence="7">Nucleoside 5'-monophosphate phosphohydrolase</fullName>
    </alternativeName>
</protein>
<evidence type="ECO:0000256" key="5">
    <source>
        <dbReference type="ARBA" id="ARBA00022741"/>
    </source>
</evidence>
<comment type="similarity">
    <text evidence="2 7">Belongs to the SurE nucleotidase family.</text>
</comment>
<keyword evidence="5 7" id="KW-0547">Nucleotide-binding</keyword>
<sequence length="259" mass="27834">MTTIMKPLIFISNDDGVNAKGLNELIALLKDEADLIVMAPDGPRSGASAAITSVVPVGYKKISEEPGLSVYSCSGTPVDCVKLAFETVLSRKPDLVLSGINHGDNASVNVHYSGTMGVAFEGCLKGIPSIGLSLADARADADFSPFYDSIRMLVHKVLADGLPVGVCLNVNFPSVSSLRGMRVCRMGWGCWNCEWKSASHPAGKASYWLTGKYENLEPEAQDTDVWALSQGYASVVPVRLDVTAYDCLEKFKTELEDFS</sequence>
<dbReference type="NCBIfam" id="TIGR00087">
    <property type="entry name" value="surE"/>
    <property type="match status" value="1"/>
</dbReference>
<dbReference type="GO" id="GO:0046872">
    <property type="term" value="F:metal ion binding"/>
    <property type="evidence" value="ECO:0007669"/>
    <property type="project" value="UniProtKB-UniRule"/>
</dbReference>
<dbReference type="Proteomes" id="UP000823865">
    <property type="component" value="Unassembled WGS sequence"/>
</dbReference>
<dbReference type="GO" id="GO:0004309">
    <property type="term" value="F:exopolyphosphatase activity"/>
    <property type="evidence" value="ECO:0007669"/>
    <property type="project" value="TreeGrafter"/>
</dbReference>
<evidence type="ECO:0000256" key="3">
    <source>
        <dbReference type="ARBA" id="ARBA00022490"/>
    </source>
</evidence>
<dbReference type="Pfam" id="PF01975">
    <property type="entry name" value="SurE"/>
    <property type="match status" value="1"/>
</dbReference>
<dbReference type="NCBIfam" id="NF001492">
    <property type="entry name" value="PRK00346.2-2"/>
    <property type="match status" value="1"/>
</dbReference>
<comment type="catalytic activity">
    <reaction evidence="1 7">
        <text>a ribonucleoside 5'-phosphate + H2O = a ribonucleoside + phosphate</text>
        <dbReference type="Rhea" id="RHEA:12484"/>
        <dbReference type="ChEBI" id="CHEBI:15377"/>
        <dbReference type="ChEBI" id="CHEBI:18254"/>
        <dbReference type="ChEBI" id="CHEBI:43474"/>
        <dbReference type="ChEBI" id="CHEBI:58043"/>
        <dbReference type="EC" id="3.1.3.5"/>
    </reaction>
</comment>
<dbReference type="EC" id="3.1.3.5" evidence="7"/>
<gene>
    <name evidence="7 9" type="primary">surE</name>
    <name evidence="9" type="ORF">H9789_09680</name>
</gene>
<dbReference type="EMBL" id="JAHLFU010000200">
    <property type="protein sequence ID" value="MBU3854061.1"/>
    <property type="molecule type" value="Genomic_DNA"/>
</dbReference>
<feature type="binding site" evidence="7">
    <location>
        <position position="15"/>
    </location>
    <ligand>
        <name>a divalent metal cation</name>
        <dbReference type="ChEBI" id="CHEBI:60240"/>
    </ligand>
</feature>
<name>A0A9E2P2M4_9BACT</name>
<dbReference type="InterPro" id="IPR036523">
    <property type="entry name" value="SurE-like_sf"/>
</dbReference>
<dbReference type="GO" id="GO:0000166">
    <property type="term" value="F:nucleotide binding"/>
    <property type="evidence" value="ECO:0007669"/>
    <property type="project" value="UniProtKB-KW"/>
</dbReference>
<reference evidence="9" key="1">
    <citation type="journal article" date="2021" name="PeerJ">
        <title>Extensive microbial diversity within the chicken gut microbiome revealed by metagenomics and culture.</title>
        <authorList>
            <person name="Gilroy R."/>
            <person name="Ravi A."/>
            <person name="Getino M."/>
            <person name="Pursley I."/>
            <person name="Horton D.L."/>
            <person name="Alikhan N.F."/>
            <person name="Baker D."/>
            <person name="Gharbi K."/>
            <person name="Hall N."/>
            <person name="Watson M."/>
            <person name="Adriaenssens E.M."/>
            <person name="Foster-Nyarko E."/>
            <person name="Jarju S."/>
            <person name="Secka A."/>
            <person name="Antonio M."/>
            <person name="Oren A."/>
            <person name="Chaudhuri R.R."/>
            <person name="La Ragione R."/>
            <person name="Hildebrand F."/>
            <person name="Pallen M.J."/>
        </authorList>
    </citation>
    <scope>NUCLEOTIDE SEQUENCE</scope>
    <source>
        <strain evidence="9">G3-2149</strain>
    </source>
</reference>
<comment type="function">
    <text evidence="7">Nucleotidase that shows phosphatase activity on nucleoside 5'-monophosphates.</text>
</comment>
<dbReference type="GO" id="GO:0005737">
    <property type="term" value="C:cytoplasm"/>
    <property type="evidence" value="ECO:0007669"/>
    <property type="project" value="UniProtKB-SubCell"/>
</dbReference>
<proteinExistence type="inferred from homology"/>
<feature type="binding site" evidence="7">
    <location>
        <position position="45"/>
    </location>
    <ligand>
        <name>a divalent metal cation</name>
        <dbReference type="ChEBI" id="CHEBI:60240"/>
    </ligand>
</feature>
<feature type="binding site" evidence="7">
    <location>
        <position position="101"/>
    </location>
    <ligand>
        <name>a divalent metal cation</name>
        <dbReference type="ChEBI" id="CHEBI:60240"/>
    </ligand>
</feature>
<keyword evidence="6 7" id="KW-0378">Hydrolase</keyword>
<comment type="cofactor">
    <cofactor evidence="7">
        <name>a divalent metal cation</name>
        <dbReference type="ChEBI" id="CHEBI:60240"/>
    </cofactor>
    <text evidence="7">Binds 1 divalent metal cation per subunit.</text>
</comment>
<accession>A0A9E2P2M4</accession>
<evidence type="ECO:0000256" key="6">
    <source>
        <dbReference type="ARBA" id="ARBA00022801"/>
    </source>
</evidence>
<reference evidence="9" key="2">
    <citation type="submission" date="2021-04" db="EMBL/GenBank/DDBJ databases">
        <authorList>
            <person name="Gilroy R."/>
        </authorList>
    </citation>
    <scope>NUCLEOTIDE SEQUENCE</scope>
    <source>
        <strain evidence="9">G3-2149</strain>
    </source>
</reference>
<dbReference type="GO" id="GO:0008254">
    <property type="term" value="F:3'-nucleotidase activity"/>
    <property type="evidence" value="ECO:0007669"/>
    <property type="project" value="TreeGrafter"/>
</dbReference>
<dbReference type="InterPro" id="IPR002828">
    <property type="entry name" value="SurE-like_Pase/nucleotidase"/>
</dbReference>
<keyword evidence="3 7" id="KW-0963">Cytoplasm</keyword>
<evidence type="ECO:0000256" key="1">
    <source>
        <dbReference type="ARBA" id="ARBA00000815"/>
    </source>
</evidence>
<evidence type="ECO:0000313" key="10">
    <source>
        <dbReference type="Proteomes" id="UP000823865"/>
    </source>
</evidence>
<dbReference type="SUPFAM" id="SSF64167">
    <property type="entry name" value="SurE-like"/>
    <property type="match status" value="1"/>
</dbReference>
<dbReference type="AlphaFoldDB" id="A0A9E2P2M4"/>
<evidence type="ECO:0000259" key="8">
    <source>
        <dbReference type="Pfam" id="PF01975"/>
    </source>
</evidence>
<comment type="caution">
    <text evidence="9">The sequence shown here is derived from an EMBL/GenBank/DDBJ whole genome shotgun (WGS) entry which is preliminary data.</text>
</comment>
<dbReference type="PANTHER" id="PTHR30457:SF12">
    <property type="entry name" value="5'_3'-NUCLEOTIDASE SURE"/>
    <property type="match status" value="1"/>
</dbReference>
<dbReference type="Gene3D" id="3.40.1210.10">
    <property type="entry name" value="Survival protein SurE-like phosphatase/nucleotidase"/>
    <property type="match status" value="1"/>
</dbReference>
<dbReference type="InterPro" id="IPR030048">
    <property type="entry name" value="SurE"/>
</dbReference>
<evidence type="ECO:0000256" key="2">
    <source>
        <dbReference type="ARBA" id="ARBA00011062"/>
    </source>
</evidence>
<dbReference type="HAMAP" id="MF_00060">
    <property type="entry name" value="SurE"/>
    <property type="match status" value="1"/>
</dbReference>
<evidence type="ECO:0000313" key="9">
    <source>
        <dbReference type="EMBL" id="MBU3854061.1"/>
    </source>
</evidence>
<keyword evidence="4 7" id="KW-0479">Metal-binding</keyword>
<dbReference type="GO" id="GO:0008253">
    <property type="term" value="F:5'-nucleotidase activity"/>
    <property type="evidence" value="ECO:0007669"/>
    <property type="project" value="UniProtKB-UniRule"/>
</dbReference>
<evidence type="ECO:0000256" key="7">
    <source>
        <dbReference type="HAMAP-Rule" id="MF_00060"/>
    </source>
</evidence>